<dbReference type="PROSITE" id="PS00409">
    <property type="entry name" value="PROKAR_NTER_METHYL"/>
    <property type="match status" value="1"/>
</dbReference>
<reference evidence="2 3" key="1">
    <citation type="submission" date="2018-02" db="EMBL/GenBank/DDBJ databases">
        <title>FDA/CDC Antimicrobial Resistant Isolate Bank Genome Sequencing.</title>
        <authorList>
            <person name="Benahmed F.H."/>
            <person name="Lutgring J.D."/>
            <person name="Yoo B."/>
            <person name="Machado M."/>
            <person name="Brown A."/>
            <person name="McAllister G."/>
            <person name="Perry A."/>
            <person name="Halpin A.L."/>
            <person name="Vavikolanu K."/>
            <person name="Ott S."/>
            <person name="Zhao X."/>
            <person name="Tallon L.J."/>
            <person name="Sadzewicz L."/>
            <person name="Aluvathingal J."/>
            <person name="Nadendla S."/>
            <person name="Voskania-kordi A."/>
            <person name="Simonyan V."/>
            <person name="Patel J."/>
            <person name="Shawar R.M."/>
        </authorList>
    </citation>
    <scope>NUCLEOTIDE SEQUENCE [LARGE SCALE GENOMIC DNA]</scope>
    <source>
        <strain evidence="2 3">AR_0356</strain>
    </source>
</reference>
<dbReference type="Proteomes" id="UP000238390">
    <property type="component" value="Chromosome"/>
</dbReference>
<accession>A0A2R3IVB0</accession>
<organism evidence="2 3">
    <name type="scientific">Pseudomonas paraeruginosa</name>
    <dbReference type="NCBI Taxonomy" id="2994495"/>
    <lineage>
        <taxon>Bacteria</taxon>
        <taxon>Pseudomonadati</taxon>
        <taxon>Pseudomonadota</taxon>
        <taxon>Gammaproteobacteria</taxon>
        <taxon>Pseudomonadales</taxon>
        <taxon>Pseudomonadaceae</taxon>
        <taxon>Pseudomonas</taxon>
    </lineage>
</organism>
<sequence length="185" mass="19985">MLLKLPRKPLRESGFSLIEVLVALLLVSIGVLGMIAMQGKTIQYTADSVERNKAAMLGSNLLESMRASPKALYDVKDQMATQSDFFKAKGSAFPTAPSSCTPLPDAVKDRLGCWAEQVKKELPGAADLLNSEFYICRSSKPGDCDGKGSMLEIRLAWRGKQGACVNPADSGADTSLCHYTLRVEP</sequence>
<dbReference type="InterPro" id="IPR013362">
    <property type="entry name" value="Pilus_4_PilV"/>
</dbReference>
<name>A0A2R3IVB0_9PSED</name>
<dbReference type="NCBIfam" id="TIGR02523">
    <property type="entry name" value="type_IV_pilV"/>
    <property type="match status" value="1"/>
</dbReference>
<dbReference type="NCBIfam" id="TIGR02532">
    <property type="entry name" value="IV_pilin_GFxxxE"/>
    <property type="match status" value="1"/>
</dbReference>
<dbReference type="AlphaFoldDB" id="A0A2R3IVB0"/>
<gene>
    <name evidence="2" type="primary">pilV</name>
    <name evidence="2" type="ORF">CSB93_0011</name>
</gene>
<evidence type="ECO:0000256" key="1">
    <source>
        <dbReference type="SAM" id="Phobius"/>
    </source>
</evidence>
<keyword evidence="3" id="KW-1185">Reference proteome</keyword>
<dbReference type="Pfam" id="PF07963">
    <property type="entry name" value="N_methyl"/>
    <property type="match status" value="1"/>
</dbReference>
<proteinExistence type="predicted"/>
<evidence type="ECO:0000313" key="2">
    <source>
        <dbReference type="EMBL" id="AVK05872.1"/>
    </source>
</evidence>
<dbReference type="InterPro" id="IPR012902">
    <property type="entry name" value="N_methyl_site"/>
</dbReference>
<dbReference type="EMBL" id="CP027169">
    <property type="protein sequence ID" value="AVK05872.1"/>
    <property type="molecule type" value="Genomic_DNA"/>
</dbReference>
<keyword evidence="1" id="KW-0472">Membrane</keyword>
<dbReference type="RefSeq" id="WP_034081446.1">
    <property type="nucleotide sequence ID" value="NZ_CP027169.1"/>
</dbReference>
<protein>
    <submittedName>
        <fullName evidence="2">Type IV pilus modification protein PilV</fullName>
    </submittedName>
</protein>
<keyword evidence="1" id="KW-1133">Transmembrane helix</keyword>
<keyword evidence="1" id="KW-0812">Transmembrane</keyword>
<feature type="transmembrane region" description="Helical" evidence="1">
    <location>
        <begin position="15"/>
        <end position="36"/>
    </location>
</feature>
<evidence type="ECO:0000313" key="3">
    <source>
        <dbReference type="Proteomes" id="UP000238390"/>
    </source>
</evidence>